<dbReference type="AlphaFoldDB" id="A0AA39UB41"/>
<dbReference type="Proteomes" id="UP001175228">
    <property type="component" value="Unassembled WGS sequence"/>
</dbReference>
<feature type="chain" id="PRO_5041437438" evidence="1">
    <location>
        <begin position="20"/>
        <end position="130"/>
    </location>
</feature>
<keyword evidence="3" id="KW-1185">Reference proteome</keyword>
<dbReference type="EMBL" id="JAUEPU010000084">
    <property type="protein sequence ID" value="KAK0479953.1"/>
    <property type="molecule type" value="Genomic_DNA"/>
</dbReference>
<accession>A0AA39UB41</accession>
<keyword evidence="1" id="KW-0732">Signal</keyword>
<evidence type="ECO:0000313" key="2">
    <source>
        <dbReference type="EMBL" id="KAK0479953.1"/>
    </source>
</evidence>
<proteinExistence type="predicted"/>
<name>A0AA39UB41_9AGAR</name>
<gene>
    <name evidence="2" type="ORF">EDD18DRAFT_1337281</name>
</gene>
<evidence type="ECO:0000256" key="1">
    <source>
        <dbReference type="SAM" id="SignalP"/>
    </source>
</evidence>
<reference evidence="2" key="1">
    <citation type="submission" date="2023-06" db="EMBL/GenBank/DDBJ databases">
        <authorList>
            <consortium name="Lawrence Berkeley National Laboratory"/>
            <person name="Ahrendt S."/>
            <person name="Sahu N."/>
            <person name="Indic B."/>
            <person name="Wong-Bajracharya J."/>
            <person name="Merenyi Z."/>
            <person name="Ke H.-M."/>
            <person name="Monk M."/>
            <person name="Kocsube S."/>
            <person name="Drula E."/>
            <person name="Lipzen A."/>
            <person name="Balint B."/>
            <person name="Henrissat B."/>
            <person name="Andreopoulos B."/>
            <person name="Martin F.M."/>
            <person name="Harder C.B."/>
            <person name="Rigling D."/>
            <person name="Ford K.L."/>
            <person name="Foster G.D."/>
            <person name="Pangilinan J."/>
            <person name="Papanicolaou A."/>
            <person name="Barry K."/>
            <person name="LaButti K."/>
            <person name="Viragh M."/>
            <person name="Koriabine M."/>
            <person name="Yan M."/>
            <person name="Riley R."/>
            <person name="Champramary S."/>
            <person name="Plett K.L."/>
            <person name="Tsai I.J."/>
            <person name="Slot J."/>
            <person name="Sipos G."/>
            <person name="Plett J."/>
            <person name="Nagy L.G."/>
            <person name="Grigoriev I.V."/>
        </authorList>
    </citation>
    <scope>NUCLEOTIDE SEQUENCE</scope>
    <source>
        <strain evidence="2">HWK02</strain>
    </source>
</reference>
<protein>
    <submittedName>
        <fullName evidence="2">Uncharacterized protein</fullName>
    </submittedName>
</protein>
<feature type="signal peptide" evidence="1">
    <location>
        <begin position="1"/>
        <end position="19"/>
    </location>
</feature>
<sequence>MMFFTRILAFLSVSALLSAALPLVPRANVGEGTWYYPGLGSCGITNTASDMIVGGFAPVVRIVSSCCCVGPRFAARNWLRPTEESRLPLPLQINAWDAPGKHDLDFPPTTFSRVARTDVGRLTGVSWKWA</sequence>
<organism evidence="2 3">
    <name type="scientific">Armillaria luteobubalina</name>
    <dbReference type="NCBI Taxonomy" id="153913"/>
    <lineage>
        <taxon>Eukaryota</taxon>
        <taxon>Fungi</taxon>
        <taxon>Dikarya</taxon>
        <taxon>Basidiomycota</taxon>
        <taxon>Agaricomycotina</taxon>
        <taxon>Agaricomycetes</taxon>
        <taxon>Agaricomycetidae</taxon>
        <taxon>Agaricales</taxon>
        <taxon>Marasmiineae</taxon>
        <taxon>Physalacriaceae</taxon>
        <taxon>Armillaria</taxon>
    </lineage>
</organism>
<evidence type="ECO:0000313" key="3">
    <source>
        <dbReference type="Proteomes" id="UP001175228"/>
    </source>
</evidence>
<comment type="caution">
    <text evidence="2">The sequence shown here is derived from an EMBL/GenBank/DDBJ whole genome shotgun (WGS) entry which is preliminary data.</text>
</comment>